<evidence type="ECO:0000313" key="5">
    <source>
        <dbReference type="EMBL" id="TFE41974.1"/>
    </source>
</evidence>
<dbReference type="PANTHER" id="PTHR43201">
    <property type="entry name" value="ACYL-COA SYNTHETASE"/>
    <property type="match status" value="1"/>
</dbReference>
<reference evidence="5 6" key="1">
    <citation type="submission" date="2019-03" db="EMBL/GenBank/DDBJ databases">
        <title>Complete Genome Sequence of Paraburkholderia dipogonis ICMP 19430T, a Nitrogen-fixing Symbiont of the South African Invasive Legume Dipogon lignosus in New Zealand.</title>
        <authorList>
            <person name="De Meyer S.E."/>
        </authorList>
    </citation>
    <scope>NUCLEOTIDE SEQUENCE [LARGE SCALE GENOMIC DNA]</scope>
    <source>
        <strain evidence="5 6">ICMP 19430</strain>
    </source>
</reference>
<evidence type="ECO:0000256" key="2">
    <source>
        <dbReference type="ARBA" id="ARBA00022598"/>
    </source>
</evidence>
<comment type="similarity">
    <text evidence="1">Belongs to the ATP-dependent AMP-binding enzyme family.</text>
</comment>
<evidence type="ECO:0000259" key="4">
    <source>
        <dbReference type="Pfam" id="PF13193"/>
    </source>
</evidence>
<dbReference type="Proteomes" id="UP000297385">
    <property type="component" value="Unassembled WGS sequence"/>
</dbReference>
<dbReference type="EMBL" id="SNVI01000002">
    <property type="protein sequence ID" value="TFE41974.1"/>
    <property type="molecule type" value="Genomic_DNA"/>
</dbReference>
<dbReference type="InterPro" id="IPR020845">
    <property type="entry name" value="AMP-binding_CS"/>
</dbReference>
<sequence>MRSNMLTLHDPRLARDFYERGLWQNDTLYTLALKHAGERPQHYAFRDAYRRLTWNELIRWADSVAADLHDAGVRAGDIVASWLPNRVECWVLMLACSRAGYICTLSLHQNHTVDEVLTLLQRCSVAAFVGQVGYGSGSDLKCVFDSMKAVDGVRRVYAFPADGWSELPDTVRPFPEIETSLTTPPVNDNPDKVTYLAFTSGTTGTPKALMHSDNTLLANGRAMITDWGHTNETIMYCLGPQSHHLATVGLEQCLASGCEMVINDLRKREKPLDRIIESGASYVMGVPTHAIDILLELDARKLNRLGNVSVFYLSGAAIPSEVARRLLDRGIKPMNTYGMSENGSHTSTLPTDDFETLVATVGQTVGRGNSCYELRIFRADNRDIEAPPGEIGEIGGRGASLMLGYFGNHAATRTSFNSQGWFMSGDLGRFNEKGDLEIIGRLKDLIIRGGHNIYPAEIEGLAISHPHVVKAAAFPIPDDRLGEKVCIGIIVAEGQEVTPDEMLEHLFDAGLSKYDMPEYFICMIEFPLTASGKILKRELTAHVREGRLKPQPVRWMGRKEKSL</sequence>
<dbReference type="Pfam" id="PF13193">
    <property type="entry name" value="AMP-binding_C"/>
    <property type="match status" value="1"/>
</dbReference>
<keyword evidence="2 5" id="KW-0436">Ligase</keyword>
<dbReference type="AlphaFoldDB" id="A0A4Y8MX07"/>
<dbReference type="PANTHER" id="PTHR43201:SF5">
    <property type="entry name" value="MEDIUM-CHAIN ACYL-COA LIGASE ACSF2, MITOCHONDRIAL"/>
    <property type="match status" value="1"/>
</dbReference>
<dbReference type="PROSITE" id="PS00455">
    <property type="entry name" value="AMP_BINDING"/>
    <property type="match status" value="1"/>
</dbReference>
<evidence type="ECO:0000256" key="1">
    <source>
        <dbReference type="ARBA" id="ARBA00006432"/>
    </source>
</evidence>
<dbReference type="Gene3D" id="3.30.300.30">
    <property type="match status" value="1"/>
</dbReference>
<dbReference type="GO" id="GO:0006631">
    <property type="term" value="P:fatty acid metabolic process"/>
    <property type="evidence" value="ECO:0007669"/>
    <property type="project" value="TreeGrafter"/>
</dbReference>
<dbReference type="SUPFAM" id="SSF56801">
    <property type="entry name" value="Acetyl-CoA synthetase-like"/>
    <property type="match status" value="1"/>
</dbReference>
<protein>
    <submittedName>
        <fullName evidence="5">Cyclohexanecarboxylate-CoA ligase</fullName>
    </submittedName>
</protein>
<name>A0A4Y8MX07_9BURK</name>
<dbReference type="InterPro" id="IPR042099">
    <property type="entry name" value="ANL_N_sf"/>
</dbReference>
<comment type="caution">
    <text evidence="5">The sequence shown here is derived from an EMBL/GenBank/DDBJ whole genome shotgun (WGS) entry which is preliminary data.</text>
</comment>
<organism evidence="5 6">
    <name type="scientific">Paraburkholderia dipogonis</name>
    <dbReference type="NCBI Taxonomy" id="1211383"/>
    <lineage>
        <taxon>Bacteria</taxon>
        <taxon>Pseudomonadati</taxon>
        <taxon>Pseudomonadota</taxon>
        <taxon>Betaproteobacteria</taxon>
        <taxon>Burkholderiales</taxon>
        <taxon>Burkholderiaceae</taxon>
        <taxon>Paraburkholderia</taxon>
    </lineage>
</organism>
<gene>
    <name evidence="5" type="ORF">E2553_35725</name>
</gene>
<dbReference type="InterPro" id="IPR025110">
    <property type="entry name" value="AMP-bd_C"/>
</dbReference>
<dbReference type="GeneID" id="97310901"/>
<evidence type="ECO:0000313" key="6">
    <source>
        <dbReference type="Proteomes" id="UP000297385"/>
    </source>
</evidence>
<accession>A0A4Y8MX07</accession>
<feature type="domain" description="AMP-binding enzyme C-terminal" evidence="4">
    <location>
        <begin position="457"/>
        <end position="533"/>
    </location>
</feature>
<evidence type="ECO:0000259" key="3">
    <source>
        <dbReference type="Pfam" id="PF00501"/>
    </source>
</evidence>
<dbReference type="RefSeq" id="WP_134465251.1">
    <property type="nucleotide sequence ID" value="NZ_JBHMFL010000100.1"/>
</dbReference>
<dbReference type="Gene3D" id="3.40.50.12780">
    <property type="entry name" value="N-terminal domain of ligase-like"/>
    <property type="match status" value="1"/>
</dbReference>
<feature type="domain" description="AMP-dependent synthetase/ligase" evidence="3">
    <location>
        <begin position="35"/>
        <end position="406"/>
    </location>
</feature>
<dbReference type="Pfam" id="PF00501">
    <property type="entry name" value="AMP-binding"/>
    <property type="match status" value="1"/>
</dbReference>
<proteinExistence type="inferred from homology"/>
<dbReference type="InterPro" id="IPR045851">
    <property type="entry name" value="AMP-bd_C_sf"/>
</dbReference>
<dbReference type="GO" id="GO:0031956">
    <property type="term" value="F:medium-chain fatty acid-CoA ligase activity"/>
    <property type="evidence" value="ECO:0007669"/>
    <property type="project" value="TreeGrafter"/>
</dbReference>
<dbReference type="InterPro" id="IPR000873">
    <property type="entry name" value="AMP-dep_synth/lig_dom"/>
</dbReference>